<dbReference type="Gene3D" id="1.10.10.10">
    <property type="entry name" value="Winged helix-like DNA-binding domain superfamily/Winged helix DNA-binding domain"/>
    <property type="match status" value="1"/>
</dbReference>
<dbReference type="InterPro" id="IPR050661">
    <property type="entry name" value="BglG_antiterminators"/>
</dbReference>
<dbReference type="PANTHER" id="PTHR30185">
    <property type="entry name" value="CRYPTIC BETA-GLUCOSIDE BGL OPERON ANTITERMINATOR"/>
    <property type="match status" value="1"/>
</dbReference>
<dbReference type="Proteomes" id="UP001057280">
    <property type="component" value="Unassembled WGS sequence"/>
</dbReference>
<feature type="domain" description="Mga helix-turn-helix" evidence="3">
    <location>
        <begin position="79"/>
        <end position="153"/>
    </location>
</feature>
<reference evidence="4" key="1">
    <citation type="submission" date="2020-06" db="EMBL/GenBank/DDBJ databases">
        <authorList>
            <person name="Link T."/>
            <person name="Ehrmann M."/>
        </authorList>
    </citation>
    <scope>NUCLEOTIDE SEQUENCE</scope>
    <source>
        <strain evidence="4">TMW 2.2257</strain>
    </source>
</reference>
<evidence type="ECO:0000313" key="4">
    <source>
        <dbReference type="EMBL" id="MCO8298706.1"/>
    </source>
</evidence>
<evidence type="ECO:0000259" key="3">
    <source>
        <dbReference type="Pfam" id="PF05043"/>
    </source>
</evidence>
<keyword evidence="1" id="KW-0805">Transcription regulation</keyword>
<accession>A0AB35HRG8</accession>
<proteinExistence type="predicted"/>
<dbReference type="PANTHER" id="PTHR30185:SF18">
    <property type="entry name" value="TRANSCRIPTIONAL REGULATOR MTLR"/>
    <property type="match status" value="1"/>
</dbReference>
<dbReference type="Pfam" id="PF05043">
    <property type="entry name" value="Mga"/>
    <property type="match status" value="1"/>
</dbReference>
<sequence length="195" mass="23137">MKEENIETLIHLLKSQGTWVKSKEILAHLDISPRTLRNYVNYVNEHYKHLFTIESSNKGYYLKKICSNETIKAENNPFKSRMLFILQKLILKDSVNIFDLSEGLFVSVPTIEKDLTECRKFIKSFNLSLERVKNHLFLKGEEIDKRKIMSEIYSKEYNTTFYNIIDFGFTSIFWTHFLRVFFRNESTLENVIISA</sequence>
<dbReference type="EMBL" id="JACACB010000029">
    <property type="protein sequence ID" value="MCO8298706.1"/>
    <property type="molecule type" value="Genomic_DNA"/>
</dbReference>
<dbReference type="InterPro" id="IPR007737">
    <property type="entry name" value="Mga_HTH"/>
</dbReference>
<evidence type="ECO:0000313" key="5">
    <source>
        <dbReference type="Proteomes" id="UP001057280"/>
    </source>
</evidence>
<evidence type="ECO:0000256" key="1">
    <source>
        <dbReference type="ARBA" id="ARBA00023015"/>
    </source>
</evidence>
<dbReference type="InterPro" id="IPR036388">
    <property type="entry name" value="WH-like_DNA-bd_sf"/>
</dbReference>
<keyword evidence="2" id="KW-0804">Transcription</keyword>
<gene>
    <name evidence="4" type="ORF">HXW75_09505</name>
</gene>
<organism evidence="4 5">
    <name type="scientific">Tetragenococcus halophilus</name>
    <name type="common">Pediococcus halophilus</name>
    <dbReference type="NCBI Taxonomy" id="51669"/>
    <lineage>
        <taxon>Bacteria</taxon>
        <taxon>Bacillati</taxon>
        <taxon>Bacillota</taxon>
        <taxon>Bacilli</taxon>
        <taxon>Lactobacillales</taxon>
        <taxon>Enterococcaceae</taxon>
        <taxon>Tetragenococcus</taxon>
    </lineage>
</organism>
<comment type="caution">
    <text evidence="4">The sequence shown here is derived from an EMBL/GenBank/DDBJ whole genome shotgun (WGS) entry which is preliminary data.</text>
</comment>
<name>A0AB35HRG8_TETHA</name>
<evidence type="ECO:0000256" key="2">
    <source>
        <dbReference type="ARBA" id="ARBA00023163"/>
    </source>
</evidence>
<reference evidence="4" key="2">
    <citation type="journal article" date="2021" name="BMC Microbiol.">
        <title>The diversity among the species Tetragenococcus halophilus including new isolates from a lupine seed fermentation.</title>
        <authorList>
            <person name="Link T."/>
            <person name="Vogel R.F."/>
            <person name="Ehrmann M.A."/>
        </authorList>
    </citation>
    <scope>NUCLEOTIDE SEQUENCE</scope>
    <source>
        <strain evidence="4">TMW 2.2257</strain>
    </source>
</reference>
<protein>
    <submittedName>
        <fullName evidence="4">Helix-turn-helix domain-containing protein</fullName>
    </submittedName>
</protein>
<dbReference type="RefSeq" id="WP_253210278.1">
    <property type="nucleotide sequence ID" value="NZ_JACACB010000029.1"/>
</dbReference>
<dbReference type="AlphaFoldDB" id="A0AB35HRG8"/>